<accession>A0A3N1MJV7</accession>
<evidence type="ECO:0000313" key="2">
    <source>
        <dbReference type="Proteomes" id="UP000278222"/>
    </source>
</evidence>
<evidence type="ECO:0000313" key="1">
    <source>
        <dbReference type="EMBL" id="ROQ03097.1"/>
    </source>
</evidence>
<dbReference type="RefSeq" id="WP_142235646.1">
    <property type="nucleotide sequence ID" value="NZ_AP019700.1"/>
</dbReference>
<dbReference type="Proteomes" id="UP000278222">
    <property type="component" value="Unassembled WGS sequence"/>
</dbReference>
<proteinExistence type="predicted"/>
<gene>
    <name evidence="1" type="ORF">EDC65_0102</name>
</gene>
<sequence length="301" mass="33883">MAVKIRFTPFPPAPRRRRVLFTIAHYYAASRDGKYGSTRASARDARRDALARTISCLHDAVVQPQCLVHGPIHGFLPANDADATEIEVVVCTTGDDHLVDELDLPPGTFRHHRTQAEPKLLGYECHAVLRDAAAGYDRVCYLEDDIAIEDSSFFAKLDWFHGWAGADSVLQPNRFETSERGPVRRLYIDGEPAMPAKLGYVPDRSDRPWISADGLGQPLWFGRVANAHSGCFFLTREQMAHWAAQPDFLSRESVFVGPLESAATLGLLRHFRVYKPARGNAAFLEVRHLHRRYLDTMLEFV</sequence>
<reference evidence="1 2" key="1">
    <citation type="submission" date="2018-11" db="EMBL/GenBank/DDBJ databases">
        <title>Genomic Encyclopedia of Type Strains, Phase IV (KMG-IV): sequencing the most valuable type-strain genomes for metagenomic binning, comparative biology and taxonomic classification.</title>
        <authorList>
            <person name="Goeker M."/>
        </authorList>
    </citation>
    <scope>NUCLEOTIDE SEQUENCE [LARGE SCALE GENOMIC DNA]</scope>
    <source>
        <strain evidence="1 2">DSM 5900</strain>
    </source>
</reference>
<evidence type="ECO:0008006" key="3">
    <source>
        <dbReference type="Google" id="ProtNLM"/>
    </source>
</evidence>
<name>A0A3N1MJV7_9PROT</name>
<keyword evidence="2" id="KW-1185">Reference proteome</keyword>
<organism evidence="1 2">
    <name type="scientific">Stella humosa</name>
    <dbReference type="NCBI Taxonomy" id="94"/>
    <lineage>
        <taxon>Bacteria</taxon>
        <taxon>Pseudomonadati</taxon>
        <taxon>Pseudomonadota</taxon>
        <taxon>Alphaproteobacteria</taxon>
        <taxon>Rhodospirillales</taxon>
        <taxon>Stellaceae</taxon>
        <taxon>Stella</taxon>
    </lineage>
</organism>
<dbReference type="AlphaFoldDB" id="A0A3N1MJV7"/>
<comment type="caution">
    <text evidence="1">The sequence shown here is derived from an EMBL/GenBank/DDBJ whole genome shotgun (WGS) entry which is preliminary data.</text>
</comment>
<protein>
    <recommendedName>
        <fullName evidence="3">Glycosyl transferase family 2</fullName>
    </recommendedName>
</protein>
<dbReference type="EMBL" id="RJKX01000004">
    <property type="protein sequence ID" value="ROQ03097.1"/>
    <property type="molecule type" value="Genomic_DNA"/>
</dbReference>
<dbReference type="OrthoDB" id="270676at2"/>